<reference evidence="1" key="1">
    <citation type="submission" date="2018-02" db="EMBL/GenBank/DDBJ databases">
        <title>Rhizophora mucronata_Transcriptome.</title>
        <authorList>
            <person name="Meera S.P."/>
            <person name="Sreeshan A."/>
            <person name="Augustine A."/>
        </authorList>
    </citation>
    <scope>NUCLEOTIDE SEQUENCE</scope>
    <source>
        <tissue evidence="1">Leaf</tissue>
    </source>
</reference>
<proteinExistence type="predicted"/>
<dbReference type="AlphaFoldDB" id="A0A2P2IPK0"/>
<dbReference type="EMBL" id="GGEC01002662">
    <property type="protein sequence ID" value="MBW83145.1"/>
    <property type="molecule type" value="Transcribed_RNA"/>
</dbReference>
<protein>
    <submittedName>
        <fullName evidence="1">Uncharacterized protein</fullName>
    </submittedName>
</protein>
<organism evidence="1">
    <name type="scientific">Rhizophora mucronata</name>
    <name type="common">Asiatic mangrove</name>
    <dbReference type="NCBI Taxonomy" id="61149"/>
    <lineage>
        <taxon>Eukaryota</taxon>
        <taxon>Viridiplantae</taxon>
        <taxon>Streptophyta</taxon>
        <taxon>Embryophyta</taxon>
        <taxon>Tracheophyta</taxon>
        <taxon>Spermatophyta</taxon>
        <taxon>Magnoliopsida</taxon>
        <taxon>eudicotyledons</taxon>
        <taxon>Gunneridae</taxon>
        <taxon>Pentapetalae</taxon>
        <taxon>rosids</taxon>
        <taxon>fabids</taxon>
        <taxon>Malpighiales</taxon>
        <taxon>Rhizophoraceae</taxon>
        <taxon>Rhizophora</taxon>
    </lineage>
</organism>
<accession>A0A2P2IPK0</accession>
<evidence type="ECO:0000313" key="1">
    <source>
        <dbReference type="EMBL" id="MBW83145.1"/>
    </source>
</evidence>
<name>A0A2P2IPK0_RHIMU</name>
<sequence>MRKREATKRIEIRVNFNSFGQLEFALIV</sequence>